<comment type="similarity">
    <text evidence="9">Belongs to the peptidase M3 family.</text>
</comment>
<dbReference type="Gene3D" id="1.10.1370.30">
    <property type="match status" value="1"/>
</dbReference>
<keyword evidence="7" id="KW-1015">Disulfide bond</keyword>
<dbReference type="GO" id="GO:0004222">
    <property type="term" value="F:metalloendopeptidase activity"/>
    <property type="evidence" value="ECO:0007669"/>
    <property type="project" value="InterPro"/>
</dbReference>
<dbReference type="EMBL" id="PZZP01000001">
    <property type="protein sequence ID" value="PTM58196.1"/>
    <property type="molecule type" value="Genomic_DNA"/>
</dbReference>
<keyword evidence="4 9" id="KW-0378">Hydrolase</keyword>
<dbReference type="OrthoDB" id="9762795at2"/>
<dbReference type="AlphaFoldDB" id="A0A2T4Z8H7"/>
<proteinExistence type="inferred from homology"/>
<gene>
    <name evidence="11" type="ORF">C8J48_0774</name>
</gene>
<dbReference type="GO" id="GO:0008241">
    <property type="term" value="F:peptidyl-dipeptidase activity"/>
    <property type="evidence" value="ECO:0007669"/>
    <property type="project" value="InterPro"/>
</dbReference>
<organism evidence="11 12">
    <name type="scientific">Desmospora activa DSM 45169</name>
    <dbReference type="NCBI Taxonomy" id="1121389"/>
    <lineage>
        <taxon>Bacteria</taxon>
        <taxon>Bacillati</taxon>
        <taxon>Bacillota</taxon>
        <taxon>Bacilli</taxon>
        <taxon>Bacillales</taxon>
        <taxon>Thermoactinomycetaceae</taxon>
        <taxon>Desmospora</taxon>
    </lineage>
</organism>
<protein>
    <submittedName>
        <fullName evidence="11">Peptidyl-dipeptidase A</fullName>
    </submittedName>
</protein>
<evidence type="ECO:0000313" key="11">
    <source>
        <dbReference type="EMBL" id="PTM58196.1"/>
    </source>
</evidence>
<dbReference type="GO" id="GO:0006508">
    <property type="term" value="P:proteolysis"/>
    <property type="evidence" value="ECO:0007669"/>
    <property type="project" value="UniProtKB-KW"/>
</dbReference>
<dbReference type="InterPro" id="IPR001548">
    <property type="entry name" value="Peptidase_M2"/>
</dbReference>
<name>A0A2T4Z8H7_9BACL</name>
<evidence type="ECO:0000256" key="6">
    <source>
        <dbReference type="ARBA" id="ARBA00023049"/>
    </source>
</evidence>
<accession>A0A2T4Z8H7</accession>
<keyword evidence="12" id="KW-1185">Reference proteome</keyword>
<comment type="cofactor">
    <cofactor evidence="9">
        <name>Zn(2+)</name>
        <dbReference type="ChEBI" id="CHEBI:29105"/>
    </cofactor>
    <text evidence="9">Binds 1 zinc ion.</text>
</comment>
<dbReference type="SUPFAM" id="SSF55486">
    <property type="entry name" value="Metalloproteases ('zincins'), catalytic domain"/>
    <property type="match status" value="1"/>
</dbReference>
<evidence type="ECO:0000256" key="5">
    <source>
        <dbReference type="ARBA" id="ARBA00022833"/>
    </source>
</evidence>
<dbReference type="Pfam" id="PF01432">
    <property type="entry name" value="Peptidase_M3"/>
    <property type="match status" value="1"/>
</dbReference>
<comment type="caution">
    <text evidence="11">The sequence shown here is derived from an EMBL/GenBank/DDBJ whole genome shotgun (WGS) entry which is preliminary data.</text>
</comment>
<keyword evidence="1 9" id="KW-0645">Protease</keyword>
<dbReference type="PANTHER" id="PTHR10514:SF27">
    <property type="entry name" value="ANGIOTENSIN-CONVERTING ENZYME"/>
    <property type="match status" value="1"/>
</dbReference>
<evidence type="ECO:0000256" key="1">
    <source>
        <dbReference type="ARBA" id="ARBA00022670"/>
    </source>
</evidence>
<evidence type="ECO:0000256" key="4">
    <source>
        <dbReference type="ARBA" id="ARBA00022801"/>
    </source>
</evidence>
<evidence type="ECO:0000259" key="10">
    <source>
        <dbReference type="Pfam" id="PF01432"/>
    </source>
</evidence>
<keyword evidence="2 9" id="KW-0479">Metal-binding</keyword>
<evidence type="ECO:0000256" key="2">
    <source>
        <dbReference type="ARBA" id="ARBA00022723"/>
    </source>
</evidence>
<reference evidence="11 12" key="1">
    <citation type="submission" date="2018-04" db="EMBL/GenBank/DDBJ databases">
        <title>Genomic Encyclopedia of Archaeal and Bacterial Type Strains, Phase II (KMG-II): from individual species to whole genera.</title>
        <authorList>
            <person name="Goeker M."/>
        </authorList>
    </citation>
    <scope>NUCLEOTIDE SEQUENCE [LARGE SCALE GENOMIC DNA]</scope>
    <source>
        <strain evidence="11 12">DSM 45169</strain>
    </source>
</reference>
<keyword evidence="5 9" id="KW-0862">Zinc</keyword>
<feature type="domain" description="Peptidase M3A/M3B catalytic" evidence="10">
    <location>
        <begin position="131"/>
        <end position="528"/>
    </location>
</feature>
<dbReference type="InterPro" id="IPR001567">
    <property type="entry name" value="Pept_M3A_M3B_dom"/>
</dbReference>
<dbReference type="PANTHER" id="PTHR10514">
    <property type="entry name" value="ANGIOTENSIN-CONVERTING ENZYME"/>
    <property type="match status" value="1"/>
</dbReference>
<dbReference type="GO" id="GO:0016020">
    <property type="term" value="C:membrane"/>
    <property type="evidence" value="ECO:0007669"/>
    <property type="project" value="InterPro"/>
</dbReference>
<evidence type="ECO:0000256" key="8">
    <source>
        <dbReference type="ARBA" id="ARBA00023180"/>
    </source>
</evidence>
<keyword evidence="3" id="KW-0732">Signal</keyword>
<keyword evidence="8" id="KW-0325">Glycoprotein</keyword>
<keyword evidence="6 9" id="KW-0482">Metalloprotease</keyword>
<sequence length="544" mass="64251">MTKEQTFLDEHIPDIQSLERAMGEAYWAAATTGKKEEEERYARLLQEWMAWFADHEHYARLKELQTETEADPLLRRQLELLRNEAEAYQMEEAEVEEWARLETEIESDFVNFRAEYRGQKLSENELKEILRSERDTYKRKDAWKASKQIGTVVADKVRQLARLRNRAAQHLGYRDFYAMSLTLNEIDETFLFSLLEDLKKRTDGPFSELKKEMDKKVAEPYDNVRPEGLRPWHYSDPFFQEAPPVYDVKLDPFFEGRKLEELAEKTFTEMGLAITAILERSDLYEREGKSQHAFCIDIDREGDTRILCNLRPDAYWMGTLLHELGHGVYDQEHDPQLPYLLRRPAHTSTTEAIAMLMGRLVKEPEWLKQAVGVPEEELEQVAAALAQQSRLDMLVFVRWCLVMIYFERELYRDPEQDLDTRWWEFVEQFQFIPRPESRKAPDWAAKIHLGTAPVYYQNYLLGELMASQILHRLQQEFPDHAHPLVNNAKAGNFLTERIFRPGNRQPWTKLIETATGEKLNPQYFIEQFVGEEEEANEERETSRR</sequence>
<dbReference type="GO" id="GO:0046872">
    <property type="term" value="F:metal ion binding"/>
    <property type="evidence" value="ECO:0007669"/>
    <property type="project" value="UniProtKB-UniRule"/>
</dbReference>
<evidence type="ECO:0000256" key="3">
    <source>
        <dbReference type="ARBA" id="ARBA00022729"/>
    </source>
</evidence>
<evidence type="ECO:0000256" key="9">
    <source>
        <dbReference type="RuleBase" id="RU003435"/>
    </source>
</evidence>
<evidence type="ECO:0000313" key="12">
    <source>
        <dbReference type="Proteomes" id="UP000241639"/>
    </source>
</evidence>
<dbReference type="Proteomes" id="UP000241639">
    <property type="component" value="Unassembled WGS sequence"/>
</dbReference>
<evidence type="ECO:0000256" key="7">
    <source>
        <dbReference type="ARBA" id="ARBA00023157"/>
    </source>
</evidence>
<dbReference type="RefSeq" id="WP_107725030.1">
    <property type="nucleotide sequence ID" value="NZ_PZZP01000001.1"/>
</dbReference>